<dbReference type="Proteomes" id="UP000238801">
    <property type="component" value="Unassembled WGS sequence"/>
</dbReference>
<name>A0A2T0X3J3_9RHOB</name>
<proteinExistence type="predicted"/>
<evidence type="ECO:0000313" key="1">
    <source>
        <dbReference type="EMBL" id="PRY93487.1"/>
    </source>
</evidence>
<dbReference type="OrthoDB" id="9922219at2"/>
<reference evidence="1 2" key="1">
    <citation type="submission" date="2018-03" db="EMBL/GenBank/DDBJ databases">
        <title>Genomic Encyclopedia of Archaeal and Bacterial Type Strains, Phase II (KMG-II): from individual species to whole genera.</title>
        <authorList>
            <person name="Goeker M."/>
        </authorList>
    </citation>
    <scope>NUCLEOTIDE SEQUENCE [LARGE SCALE GENOMIC DNA]</scope>
    <source>
        <strain evidence="1 2">DSM 29318</strain>
    </source>
</reference>
<protein>
    <submittedName>
        <fullName evidence="1">Uncharacterized protein</fullName>
    </submittedName>
</protein>
<accession>A0A2T0X3J3</accession>
<keyword evidence="2" id="KW-1185">Reference proteome</keyword>
<gene>
    <name evidence="1" type="ORF">BCF33_2356</name>
</gene>
<sequence>MDVRIEKEAVKGGTLVRDATTGELLSVHTEKTDSYVDAATRKAVKRQSVRHQDALRRLVDR</sequence>
<comment type="caution">
    <text evidence="1">The sequence shown here is derived from an EMBL/GenBank/DDBJ whole genome shotgun (WGS) entry which is preliminary data.</text>
</comment>
<dbReference type="AlphaFoldDB" id="A0A2T0X3J3"/>
<organism evidence="1 2">
    <name type="scientific">Hasllibacter halocynthiae</name>
    <dbReference type="NCBI Taxonomy" id="595589"/>
    <lineage>
        <taxon>Bacteria</taxon>
        <taxon>Pseudomonadati</taxon>
        <taxon>Pseudomonadota</taxon>
        <taxon>Alphaproteobacteria</taxon>
        <taxon>Rhodobacterales</taxon>
        <taxon>Roseobacteraceae</taxon>
        <taxon>Hasllibacter</taxon>
    </lineage>
</organism>
<dbReference type="EMBL" id="PVTT01000002">
    <property type="protein sequence ID" value="PRY93487.1"/>
    <property type="molecule type" value="Genomic_DNA"/>
</dbReference>
<evidence type="ECO:0000313" key="2">
    <source>
        <dbReference type="Proteomes" id="UP000238801"/>
    </source>
</evidence>
<dbReference type="RefSeq" id="WP_106161075.1">
    <property type="nucleotide sequence ID" value="NZ_PVTT01000002.1"/>
</dbReference>